<proteinExistence type="predicted"/>
<keyword evidence="3" id="KW-1185">Reference proteome</keyword>
<dbReference type="InParanoid" id="G4TN87"/>
<dbReference type="OrthoDB" id="10003767at2759"/>
<comment type="caution">
    <text evidence="2">The sequence shown here is derived from an EMBL/GenBank/DDBJ whole genome shotgun (WGS) entry which is preliminary data.</text>
</comment>
<dbReference type="InterPro" id="IPR011009">
    <property type="entry name" value="Kinase-like_dom_sf"/>
</dbReference>
<dbReference type="HOGENOM" id="CLU_773980_0_0_1"/>
<dbReference type="InterPro" id="IPR002575">
    <property type="entry name" value="Aminoglycoside_PTrfase"/>
</dbReference>
<evidence type="ECO:0000259" key="1">
    <source>
        <dbReference type="Pfam" id="PF01636"/>
    </source>
</evidence>
<dbReference type="eggNOG" id="ENOG502SP4H">
    <property type="taxonomic scope" value="Eukaryota"/>
</dbReference>
<gene>
    <name evidence="2" type="ORF">PIIN_06718</name>
</gene>
<name>G4TN87_SERID</name>
<dbReference type="Pfam" id="PF01636">
    <property type="entry name" value="APH"/>
    <property type="match status" value="1"/>
</dbReference>
<dbReference type="OMA" id="WICELHE"/>
<reference evidence="2 3" key="1">
    <citation type="journal article" date="2011" name="PLoS Pathog.">
        <title>Endophytic Life Strategies Decoded by Genome and Transcriptome Analyses of the Mutualistic Root Symbiont Piriformospora indica.</title>
        <authorList>
            <person name="Zuccaro A."/>
            <person name="Lahrmann U."/>
            <person name="Guldener U."/>
            <person name="Langen G."/>
            <person name="Pfiffi S."/>
            <person name="Biedenkopf D."/>
            <person name="Wong P."/>
            <person name="Samans B."/>
            <person name="Grimm C."/>
            <person name="Basiewicz M."/>
            <person name="Murat C."/>
            <person name="Martin F."/>
            <person name="Kogel K.H."/>
        </authorList>
    </citation>
    <scope>NUCLEOTIDE SEQUENCE [LARGE SCALE GENOMIC DNA]</scope>
    <source>
        <strain evidence="2 3">DSM 11827</strain>
    </source>
</reference>
<dbReference type="STRING" id="1109443.G4TN87"/>
<dbReference type="Gene3D" id="3.90.1200.10">
    <property type="match status" value="1"/>
</dbReference>
<accession>G4TN87</accession>
<dbReference type="Proteomes" id="UP000007148">
    <property type="component" value="Unassembled WGS sequence"/>
</dbReference>
<evidence type="ECO:0000313" key="3">
    <source>
        <dbReference type="Proteomes" id="UP000007148"/>
    </source>
</evidence>
<feature type="domain" description="Aminoglycoside phosphotransferase" evidence="1">
    <location>
        <begin position="148"/>
        <end position="223"/>
    </location>
</feature>
<protein>
    <recommendedName>
        <fullName evidence="1">Aminoglycoside phosphotransferase domain-containing protein</fullName>
    </recommendedName>
</protein>
<dbReference type="AlphaFoldDB" id="G4TN87"/>
<sequence length="316" mass="35481">MTKLVEDLTGKEALESALIAARDYRKHKIRVLELNENQGCSSTTFVVDYEDQTKSIIQLRNDRIDTILVSLAHGILGDIVPLVRAVKASHTMFAYGMRFIQGSRWEPLIITSLKEDMNIAGQLGSILAKCRLGGTTSEAIINYTIVPRLESIIRDQLPSLEDKHPRLRGWFERLLARAPNVKRLPLTLTHIDVNPFNVIVDESSPPQIVGLIDWQGATILPFAMNAYQIRLIAVLNRQGIDCPDSTTATPIATAFWQTLTQDIDPELKGAVLDAMSIGMILFCDFHEDLGIPPERILQNTVARLDWLEEIYRPLCK</sequence>
<dbReference type="SUPFAM" id="SSF56112">
    <property type="entry name" value="Protein kinase-like (PK-like)"/>
    <property type="match status" value="1"/>
</dbReference>
<evidence type="ECO:0000313" key="2">
    <source>
        <dbReference type="EMBL" id="CCA72780.1"/>
    </source>
</evidence>
<dbReference type="EMBL" id="CAFZ01000183">
    <property type="protein sequence ID" value="CCA72780.1"/>
    <property type="molecule type" value="Genomic_DNA"/>
</dbReference>
<organism evidence="2 3">
    <name type="scientific">Serendipita indica (strain DSM 11827)</name>
    <name type="common">Root endophyte fungus</name>
    <name type="synonym">Piriformospora indica</name>
    <dbReference type="NCBI Taxonomy" id="1109443"/>
    <lineage>
        <taxon>Eukaryota</taxon>
        <taxon>Fungi</taxon>
        <taxon>Dikarya</taxon>
        <taxon>Basidiomycota</taxon>
        <taxon>Agaricomycotina</taxon>
        <taxon>Agaricomycetes</taxon>
        <taxon>Sebacinales</taxon>
        <taxon>Serendipitaceae</taxon>
        <taxon>Serendipita</taxon>
    </lineage>
</organism>